<evidence type="ECO:0000256" key="2">
    <source>
        <dbReference type="PIRSR" id="PIRSR000137-1"/>
    </source>
</evidence>
<feature type="chain" id="PRO_5043619906" description="Glucose-methanol-choline oxidoreductase N-terminal domain-containing protein" evidence="4">
    <location>
        <begin position="19"/>
        <end position="604"/>
    </location>
</feature>
<dbReference type="EMBL" id="JANEYF010003315">
    <property type="protein sequence ID" value="KAJ8937530.1"/>
    <property type="molecule type" value="Genomic_DNA"/>
</dbReference>
<dbReference type="InterPro" id="IPR012132">
    <property type="entry name" value="GMC_OxRdtase"/>
</dbReference>
<comment type="caution">
    <text evidence="6">The sequence shown here is derived from an EMBL/GenBank/DDBJ whole genome shotgun (WGS) entry which is preliminary data.</text>
</comment>
<feature type="active site" description="Proton donor" evidence="2">
    <location>
        <position position="539"/>
    </location>
</feature>
<evidence type="ECO:0000259" key="5">
    <source>
        <dbReference type="PROSITE" id="PS00624"/>
    </source>
</evidence>
<dbReference type="Gene3D" id="3.50.50.60">
    <property type="entry name" value="FAD/NAD(P)-binding domain"/>
    <property type="match status" value="1"/>
</dbReference>
<keyword evidence="4" id="KW-0732">Signal</keyword>
<dbReference type="PANTHER" id="PTHR11552">
    <property type="entry name" value="GLUCOSE-METHANOL-CHOLINE GMC OXIDOREDUCTASE"/>
    <property type="match status" value="1"/>
</dbReference>
<feature type="signal peptide" evidence="4">
    <location>
        <begin position="1"/>
        <end position="18"/>
    </location>
</feature>
<dbReference type="PANTHER" id="PTHR11552:SF158">
    <property type="entry name" value="GH23626P-RELATED"/>
    <property type="match status" value="1"/>
</dbReference>
<accession>A0AAV8XGF9</accession>
<keyword evidence="3" id="KW-0285">Flavoprotein</keyword>
<name>A0AAV8XGF9_9CUCU</name>
<dbReference type="Pfam" id="PF05199">
    <property type="entry name" value="GMC_oxred_C"/>
    <property type="match status" value="1"/>
</dbReference>
<evidence type="ECO:0000256" key="3">
    <source>
        <dbReference type="PIRSR" id="PIRSR000137-2"/>
    </source>
</evidence>
<dbReference type="InterPro" id="IPR036188">
    <property type="entry name" value="FAD/NAD-bd_sf"/>
</dbReference>
<dbReference type="AlphaFoldDB" id="A0AAV8XGF9"/>
<gene>
    <name evidence="6" type="ORF">NQ314_011809</name>
</gene>
<evidence type="ECO:0000313" key="6">
    <source>
        <dbReference type="EMBL" id="KAJ8937530.1"/>
    </source>
</evidence>
<dbReference type="Proteomes" id="UP001162156">
    <property type="component" value="Unassembled WGS sequence"/>
</dbReference>
<dbReference type="InterPro" id="IPR007867">
    <property type="entry name" value="GMC_OxRtase_C"/>
</dbReference>
<dbReference type="GO" id="GO:0050660">
    <property type="term" value="F:flavin adenine dinucleotide binding"/>
    <property type="evidence" value="ECO:0007669"/>
    <property type="project" value="InterPro"/>
</dbReference>
<proteinExistence type="inferred from homology"/>
<comment type="similarity">
    <text evidence="1">Belongs to the GMC oxidoreductase family.</text>
</comment>
<dbReference type="SUPFAM" id="SSF54373">
    <property type="entry name" value="FAD-linked reductases, C-terminal domain"/>
    <property type="match status" value="1"/>
</dbReference>
<reference evidence="6" key="1">
    <citation type="journal article" date="2023" name="Insect Mol. Biol.">
        <title>Genome sequencing provides insights into the evolution of gene families encoding plant cell wall-degrading enzymes in longhorned beetles.</title>
        <authorList>
            <person name="Shin N.R."/>
            <person name="Okamura Y."/>
            <person name="Kirsch R."/>
            <person name="Pauchet Y."/>
        </authorList>
    </citation>
    <scope>NUCLEOTIDE SEQUENCE</scope>
    <source>
        <strain evidence="6">RBIC_L_NR</strain>
    </source>
</reference>
<dbReference type="Gene3D" id="3.30.560.10">
    <property type="entry name" value="Glucose Oxidase, domain 3"/>
    <property type="match status" value="1"/>
</dbReference>
<evidence type="ECO:0000256" key="4">
    <source>
        <dbReference type="SAM" id="SignalP"/>
    </source>
</evidence>
<dbReference type="SUPFAM" id="SSF51905">
    <property type="entry name" value="FAD/NAD(P)-binding domain"/>
    <property type="match status" value="1"/>
</dbReference>
<evidence type="ECO:0000256" key="1">
    <source>
        <dbReference type="ARBA" id="ARBA00010790"/>
    </source>
</evidence>
<keyword evidence="3" id="KW-0274">FAD</keyword>
<dbReference type="GO" id="GO:0016614">
    <property type="term" value="F:oxidoreductase activity, acting on CH-OH group of donors"/>
    <property type="evidence" value="ECO:0007669"/>
    <property type="project" value="InterPro"/>
</dbReference>
<sequence length="604" mass="67379">MSQYFIIGLLALIVTITASPFQLTEKYIDEFKHGLEELKILSKEYEYHQADFNPEAYNENHALTDAEEFDFIVIGSGASGAVIANRLSEVPEWKVLLLEAGAPETKITQVPATYPYLQTTPYNWWYTTVSQNKSCLGTEENKCSIASGKALGGSTATDDMIYTRGNHKDYDIWADLGLDGWCWKDVLPYFKKIEDAHIHDLDRKHHSLGGPVHLENFQHSSNLAPHILEGAHELGIKTVDYNASPKLTWYQRIQEKNLVVRPLSQVIKIIVSPHTNECYGVQYIHDGHLYVVKAAKEVVLAAGAINTPQLLLLSGIGPKEDLEHLDIHPVADLKVGHNLKDHIAFIGLNFVFNETSSEEHKEYDAVVDYLKNGKGQLTSIGVDALGFLKTEVSKDKGDYPDVEFYISTDIYNKGHEHLKHLRIKKEIYDAVWAPLEGKKGFTIAVVLLHPKSTGVTALHDKDPLHHPLINPNYLHDEDDHDIETILAGVHKALKLAHTESLQKLGIHLNHNKVPGCEHAETDDDYWKCAIRHLSVSFGHVSGTAKMGPETDKGAVVDHKLRVYGVHKLRVADASVIPVSISGHLAAPTILVGEKAADLLKEDWK</sequence>
<organism evidence="6 7">
    <name type="scientific">Rhamnusium bicolor</name>
    <dbReference type="NCBI Taxonomy" id="1586634"/>
    <lineage>
        <taxon>Eukaryota</taxon>
        <taxon>Metazoa</taxon>
        <taxon>Ecdysozoa</taxon>
        <taxon>Arthropoda</taxon>
        <taxon>Hexapoda</taxon>
        <taxon>Insecta</taxon>
        <taxon>Pterygota</taxon>
        <taxon>Neoptera</taxon>
        <taxon>Endopterygota</taxon>
        <taxon>Coleoptera</taxon>
        <taxon>Polyphaga</taxon>
        <taxon>Cucujiformia</taxon>
        <taxon>Chrysomeloidea</taxon>
        <taxon>Cerambycidae</taxon>
        <taxon>Lepturinae</taxon>
        <taxon>Rhagiini</taxon>
        <taxon>Rhamnusium</taxon>
    </lineage>
</organism>
<dbReference type="InterPro" id="IPR000172">
    <property type="entry name" value="GMC_OxRdtase_N"/>
</dbReference>
<keyword evidence="7" id="KW-1185">Reference proteome</keyword>
<dbReference type="PROSITE" id="PS00624">
    <property type="entry name" value="GMC_OXRED_2"/>
    <property type="match status" value="1"/>
</dbReference>
<dbReference type="Pfam" id="PF00732">
    <property type="entry name" value="GMC_oxred_N"/>
    <property type="match status" value="2"/>
</dbReference>
<feature type="active site" description="Proton acceptor" evidence="2">
    <location>
        <position position="583"/>
    </location>
</feature>
<protein>
    <recommendedName>
        <fullName evidence="5">Glucose-methanol-choline oxidoreductase N-terminal domain-containing protein</fullName>
    </recommendedName>
</protein>
<feature type="domain" description="Glucose-methanol-choline oxidoreductase N-terminal" evidence="5">
    <location>
        <begin position="303"/>
        <end position="317"/>
    </location>
</feature>
<evidence type="ECO:0000313" key="7">
    <source>
        <dbReference type="Proteomes" id="UP001162156"/>
    </source>
</evidence>
<feature type="binding site" evidence="3">
    <location>
        <position position="266"/>
    </location>
    <ligand>
        <name>FAD</name>
        <dbReference type="ChEBI" id="CHEBI:57692"/>
    </ligand>
</feature>
<comment type="cofactor">
    <cofactor evidence="3">
        <name>FAD</name>
        <dbReference type="ChEBI" id="CHEBI:57692"/>
    </cofactor>
</comment>
<dbReference type="PIRSF" id="PIRSF000137">
    <property type="entry name" value="Alcohol_oxidase"/>
    <property type="match status" value="1"/>
</dbReference>